<gene>
    <name evidence="2" type="ORF">C2G38_2175376</name>
</gene>
<dbReference type="STRING" id="44941.A0A397VHD6"/>
<dbReference type="OrthoDB" id="2409414at2759"/>
<comment type="caution">
    <text evidence="2">The sequence shown here is derived from an EMBL/GenBank/DDBJ whole genome shotgun (WGS) entry which is preliminary data.</text>
</comment>
<dbReference type="Proteomes" id="UP000266673">
    <property type="component" value="Unassembled WGS sequence"/>
</dbReference>
<evidence type="ECO:0000313" key="2">
    <source>
        <dbReference type="EMBL" id="RIB21894.1"/>
    </source>
</evidence>
<proteinExistence type="predicted"/>
<evidence type="ECO:0000313" key="3">
    <source>
        <dbReference type="Proteomes" id="UP000266673"/>
    </source>
</evidence>
<sequence length="400" mass="45649">SKSSSKTKPVLKVSKSLQKNASKSSQNKSFRKSSYYYEDEGEDADEDVDADEYEDVDELNPNQKNIQNDDNDDNNDTSPLFKSSRSQNQKNITFEDNVDNSSTYHTAANILEMISEDNNEDNDSNDDRQHNDIYTLDNDTYCNDNEEFQLGICLLSLDLSPNLILKLFKNANSLIAISSNEYDRKVQSEKPKEKLREHEASQIPAEFVGMNNILEICNWLVKHPSILQLANQMYMASSSSIENIGTFNESSMPSSAISAHIWDKEIKCLFLRARFPPATCIDEFVKKIFGHPPYSKEGTEIRTKTKNTQGAASLTKENINNYINEKVTMDVLNRFIGGTNQRELQKCDAIKKLVRLIREMFKIHWQGKNIDQVKNLDNLTKNMHVPSRSGLDIVSKLNFN</sequence>
<accession>A0A397VHD6</accession>
<dbReference type="EMBL" id="QKWP01000336">
    <property type="protein sequence ID" value="RIB21894.1"/>
    <property type="molecule type" value="Genomic_DNA"/>
</dbReference>
<feature type="compositionally biased region" description="Low complexity" evidence="1">
    <location>
        <begin position="14"/>
        <end position="28"/>
    </location>
</feature>
<evidence type="ECO:0000256" key="1">
    <source>
        <dbReference type="SAM" id="MobiDB-lite"/>
    </source>
</evidence>
<feature type="non-terminal residue" evidence="2">
    <location>
        <position position="1"/>
    </location>
</feature>
<name>A0A397VHD6_9GLOM</name>
<feature type="compositionally biased region" description="Acidic residues" evidence="1">
    <location>
        <begin position="37"/>
        <end position="58"/>
    </location>
</feature>
<organism evidence="2 3">
    <name type="scientific">Gigaspora rosea</name>
    <dbReference type="NCBI Taxonomy" id="44941"/>
    <lineage>
        <taxon>Eukaryota</taxon>
        <taxon>Fungi</taxon>
        <taxon>Fungi incertae sedis</taxon>
        <taxon>Mucoromycota</taxon>
        <taxon>Glomeromycotina</taxon>
        <taxon>Glomeromycetes</taxon>
        <taxon>Diversisporales</taxon>
        <taxon>Gigasporaceae</taxon>
        <taxon>Gigaspora</taxon>
    </lineage>
</organism>
<feature type="region of interest" description="Disordered" evidence="1">
    <location>
        <begin position="1"/>
        <end position="99"/>
    </location>
</feature>
<keyword evidence="3" id="KW-1185">Reference proteome</keyword>
<reference evidence="2 3" key="1">
    <citation type="submission" date="2018-06" db="EMBL/GenBank/DDBJ databases">
        <title>Comparative genomics reveals the genomic features of Rhizophagus irregularis, R. cerebriforme, R. diaphanum and Gigaspora rosea, and their symbiotic lifestyle signature.</title>
        <authorList>
            <person name="Morin E."/>
            <person name="San Clemente H."/>
            <person name="Chen E.C.H."/>
            <person name="De La Providencia I."/>
            <person name="Hainaut M."/>
            <person name="Kuo A."/>
            <person name="Kohler A."/>
            <person name="Murat C."/>
            <person name="Tang N."/>
            <person name="Roy S."/>
            <person name="Loubradou J."/>
            <person name="Henrissat B."/>
            <person name="Grigoriev I.V."/>
            <person name="Corradi N."/>
            <person name="Roux C."/>
            <person name="Martin F.M."/>
        </authorList>
    </citation>
    <scope>NUCLEOTIDE SEQUENCE [LARGE SCALE GENOMIC DNA]</scope>
    <source>
        <strain evidence="2 3">DAOM 194757</strain>
    </source>
</reference>
<feature type="compositionally biased region" description="Polar residues" evidence="1">
    <location>
        <begin position="77"/>
        <end position="99"/>
    </location>
</feature>
<dbReference type="AlphaFoldDB" id="A0A397VHD6"/>
<protein>
    <submittedName>
        <fullName evidence="2">Uncharacterized protein</fullName>
    </submittedName>
</protein>